<comment type="function">
    <text evidence="10">Necessary for normal cell division and for the maintenance of normal septation.</text>
</comment>
<keyword evidence="5 10" id="KW-0547">Nucleotide-binding</keyword>
<organism evidence="13 14">
    <name type="scientific">Marinospirillum alkalitolerans</name>
    <dbReference type="NCBI Taxonomy" id="3123374"/>
    <lineage>
        <taxon>Bacteria</taxon>
        <taxon>Pseudomonadati</taxon>
        <taxon>Pseudomonadota</taxon>
        <taxon>Gammaproteobacteria</taxon>
        <taxon>Oceanospirillales</taxon>
        <taxon>Oceanospirillaceae</taxon>
        <taxon>Marinospirillum</taxon>
    </lineage>
</organism>
<dbReference type="EMBL" id="JBANFI010000002">
    <property type="protein sequence ID" value="MFK7160222.1"/>
    <property type="molecule type" value="Genomic_DNA"/>
</dbReference>
<keyword evidence="9 10" id="KW-0131">Cell cycle</keyword>
<accession>A0ABW8PV96</accession>
<evidence type="ECO:0000256" key="9">
    <source>
        <dbReference type="ARBA" id="ARBA00023306"/>
    </source>
</evidence>
<evidence type="ECO:0000256" key="5">
    <source>
        <dbReference type="ARBA" id="ARBA00022741"/>
    </source>
</evidence>
<reference evidence="13 14" key="1">
    <citation type="submission" date="2024-02" db="EMBL/GenBank/DDBJ databases">
        <title>Marinospirillum sp. MEB 164 isolated from Lonar lake sediment.</title>
        <authorList>
            <person name="Joshi A."/>
            <person name="Thite S."/>
        </authorList>
    </citation>
    <scope>NUCLEOTIDE SEQUENCE [LARGE SCALE GENOMIC DNA]</scope>
    <source>
        <strain evidence="13 14">MEB164</strain>
    </source>
</reference>
<dbReference type="NCBIfam" id="TIGR03598">
    <property type="entry name" value="GTPase_YsxC"/>
    <property type="match status" value="1"/>
</dbReference>
<evidence type="ECO:0000256" key="2">
    <source>
        <dbReference type="ARBA" id="ARBA00009638"/>
    </source>
</evidence>
<feature type="domain" description="EngB-type G" evidence="12">
    <location>
        <begin position="50"/>
        <end position="223"/>
    </location>
</feature>
<dbReference type="InterPro" id="IPR030393">
    <property type="entry name" value="G_ENGB_dom"/>
</dbReference>
<comment type="caution">
    <text evidence="13">The sequence shown here is derived from an EMBL/GenBank/DDBJ whole genome shotgun (WGS) entry which is preliminary data.</text>
</comment>
<evidence type="ECO:0000256" key="3">
    <source>
        <dbReference type="ARBA" id="ARBA00022618"/>
    </source>
</evidence>
<dbReference type="PANTHER" id="PTHR11649">
    <property type="entry name" value="MSS1/TRME-RELATED GTP-BINDING PROTEIN"/>
    <property type="match status" value="1"/>
</dbReference>
<protein>
    <recommendedName>
        <fullName evidence="10">Probable GTP-binding protein EngB</fullName>
    </recommendedName>
</protein>
<feature type="compositionally biased region" description="Basic and acidic residues" evidence="11">
    <location>
        <begin position="235"/>
        <end position="251"/>
    </location>
</feature>
<proteinExistence type="inferred from homology"/>
<dbReference type="RefSeq" id="WP_405337497.1">
    <property type="nucleotide sequence ID" value="NZ_JBANFI010000002.1"/>
</dbReference>
<evidence type="ECO:0000313" key="14">
    <source>
        <dbReference type="Proteomes" id="UP001621714"/>
    </source>
</evidence>
<feature type="region of interest" description="Disordered" evidence="11">
    <location>
        <begin position="232"/>
        <end position="251"/>
    </location>
</feature>
<keyword evidence="7 10" id="KW-0342">GTP-binding</keyword>
<gene>
    <name evidence="13" type="primary">yihA</name>
    <name evidence="10" type="synonym">engB</name>
    <name evidence="13" type="ORF">V6U78_04135</name>
</gene>
<feature type="region of interest" description="Disordered" evidence="11">
    <location>
        <begin position="1"/>
        <end position="25"/>
    </location>
</feature>
<feature type="compositionally biased region" description="Basic residues" evidence="11">
    <location>
        <begin position="1"/>
        <end position="10"/>
    </location>
</feature>
<dbReference type="InterPro" id="IPR027417">
    <property type="entry name" value="P-loop_NTPase"/>
</dbReference>
<dbReference type="Pfam" id="PF01926">
    <property type="entry name" value="MMR_HSR1"/>
    <property type="match status" value="1"/>
</dbReference>
<evidence type="ECO:0000256" key="7">
    <source>
        <dbReference type="ARBA" id="ARBA00023134"/>
    </source>
</evidence>
<evidence type="ECO:0000313" key="13">
    <source>
        <dbReference type="EMBL" id="MFK7160222.1"/>
    </source>
</evidence>
<keyword evidence="14" id="KW-1185">Reference proteome</keyword>
<dbReference type="PANTHER" id="PTHR11649:SF13">
    <property type="entry name" value="ENGB-TYPE G DOMAIN-CONTAINING PROTEIN"/>
    <property type="match status" value="1"/>
</dbReference>
<evidence type="ECO:0000256" key="11">
    <source>
        <dbReference type="SAM" id="MobiDB-lite"/>
    </source>
</evidence>
<keyword evidence="4" id="KW-0479">Metal-binding</keyword>
<name>A0ABW8PV96_9GAMM</name>
<comment type="similarity">
    <text evidence="2 10">Belongs to the TRAFAC class TrmE-Era-EngA-EngB-Septin-like GTPase superfamily. EngB GTPase family.</text>
</comment>
<dbReference type="PROSITE" id="PS51706">
    <property type="entry name" value="G_ENGB"/>
    <property type="match status" value="1"/>
</dbReference>
<dbReference type="CDD" id="cd01876">
    <property type="entry name" value="YihA_EngB"/>
    <property type="match status" value="1"/>
</dbReference>
<dbReference type="InterPro" id="IPR006073">
    <property type="entry name" value="GTP-bd"/>
</dbReference>
<evidence type="ECO:0000259" key="12">
    <source>
        <dbReference type="PROSITE" id="PS51706"/>
    </source>
</evidence>
<sequence>MRRVKKKKATHPPIIYQPQGKPSADKQPQLYAQAQYLLSAPSLKECPEDTGWEVAFAGRSNAGKSSALNCLTSARLARTSKTPGRTQLINFFSLDEQRRLVDLPGYGYAKVPEAMRRQWGEQLGRYILERQALRGFVLLMDIRHPLTDYDWQLIQVAHQRDLCLLVLLTKSDKLKRGPAKNQLLAVQQQLEEEGIAAQVALFSSLKSEGCAPVWRWLDQQLEVGASVETETETLVEARPEYAPEDHDTADD</sequence>
<dbReference type="Proteomes" id="UP001621714">
    <property type="component" value="Unassembled WGS sequence"/>
</dbReference>
<comment type="cofactor">
    <cofactor evidence="1">
        <name>Mg(2+)</name>
        <dbReference type="ChEBI" id="CHEBI:18420"/>
    </cofactor>
</comment>
<evidence type="ECO:0000256" key="4">
    <source>
        <dbReference type="ARBA" id="ARBA00022723"/>
    </source>
</evidence>
<keyword evidence="6" id="KW-0460">Magnesium</keyword>
<dbReference type="InterPro" id="IPR019987">
    <property type="entry name" value="GTP-bd_ribosome_bio_YsxC"/>
</dbReference>
<keyword evidence="8 10" id="KW-0717">Septation</keyword>
<evidence type="ECO:0000256" key="8">
    <source>
        <dbReference type="ARBA" id="ARBA00023210"/>
    </source>
</evidence>
<evidence type="ECO:0000256" key="10">
    <source>
        <dbReference type="HAMAP-Rule" id="MF_00321"/>
    </source>
</evidence>
<keyword evidence="3 10" id="KW-0132">Cell division</keyword>
<dbReference type="HAMAP" id="MF_00321">
    <property type="entry name" value="GTPase_EngB"/>
    <property type="match status" value="1"/>
</dbReference>
<dbReference type="SUPFAM" id="SSF52540">
    <property type="entry name" value="P-loop containing nucleoside triphosphate hydrolases"/>
    <property type="match status" value="1"/>
</dbReference>
<evidence type="ECO:0000256" key="6">
    <source>
        <dbReference type="ARBA" id="ARBA00022842"/>
    </source>
</evidence>
<dbReference type="Gene3D" id="3.40.50.300">
    <property type="entry name" value="P-loop containing nucleotide triphosphate hydrolases"/>
    <property type="match status" value="1"/>
</dbReference>
<evidence type="ECO:0000256" key="1">
    <source>
        <dbReference type="ARBA" id="ARBA00001946"/>
    </source>
</evidence>